<evidence type="ECO:0000313" key="8">
    <source>
        <dbReference type="RefSeq" id="XP_035681809.1"/>
    </source>
</evidence>
<evidence type="ECO:0000256" key="5">
    <source>
        <dbReference type="SAM" id="SignalP"/>
    </source>
</evidence>
<reference evidence="8" key="2">
    <citation type="submission" date="2025-08" db="UniProtKB">
        <authorList>
            <consortium name="RefSeq"/>
        </authorList>
    </citation>
    <scope>IDENTIFICATION</scope>
    <source>
        <strain evidence="8">S238N-H82</strain>
        <tissue evidence="8">Testes</tissue>
    </source>
</reference>
<dbReference type="Pfam" id="PF09067">
    <property type="entry name" value="EpoR_lig-bind"/>
    <property type="match status" value="1"/>
</dbReference>
<keyword evidence="4" id="KW-0393">Immunoglobulin domain</keyword>
<gene>
    <name evidence="8" type="primary">LOC118419506</name>
</gene>
<dbReference type="Proteomes" id="UP000001554">
    <property type="component" value="Chromosome 7"/>
</dbReference>
<proteinExistence type="predicted"/>
<evidence type="ECO:0000313" key="7">
    <source>
        <dbReference type="Proteomes" id="UP000001554"/>
    </source>
</evidence>
<name>A0A9J7LGQ6_BRAFL</name>
<accession>A0A9J7LGQ6</accession>
<keyword evidence="1 5" id="KW-0732">Signal</keyword>
<evidence type="ECO:0000256" key="3">
    <source>
        <dbReference type="ARBA" id="ARBA00023180"/>
    </source>
</evidence>
<sequence length="227" mass="25590">MATRSAVRSSLVAVSVLLMTILNLSVQNNVQPVTPVAEIGSSSFTFNCTVNRTDLTANDTVWKHYSEELPQKWYKIVDATLIQLVIPNITESSRGIYECRSRLDNRHLIGGEILEVGYPPDQPTFERCLSDNLGPFTCWWNRGRDPILKTTYNLTYTFNVPSPEVHVCPDLSTEDDLVICRWGNTNAGNEHMFTMSAQNALNSSTSSLRIDPGLYGRMRFSCIYGWQ</sequence>
<dbReference type="InterPro" id="IPR015152">
    <property type="entry name" value="Growth/epo_recpt_lig-bind"/>
</dbReference>
<dbReference type="SUPFAM" id="SSF48726">
    <property type="entry name" value="Immunoglobulin"/>
    <property type="match status" value="1"/>
</dbReference>
<dbReference type="PROSITE" id="PS50835">
    <property type="entry name" value="IG_LIKE"/>
    <property type="match status" value="1"/>
</dbReference>
<protein>
    <submittedName>
        <fullName evidence="8">Cytokine receptor-like factor 1 isoform X2</fullName>
    </submittedName>
</protein>
<feature type="domain" description="Ig-like" evidence="6">
    <location>
        <begin position="40"/>
        <end position="109"/>
    </location>
</feature>
<evidence type="ECO:0000256" key="4">
    <source>
        <dbReference type="ARBA" id="ARBA00023319"/>
    </source>
</evidence>
<dbReference type="GeneID" id="118419506"/>
<keyword evidence="3" id="KW-0325">Glycoprotein</keyword>
<evidence type="ECO:0000256" key="2">
    <source>
        <dbReference type="ARBA" id="ARBA00023170"/>
    </source>
</evidence>
<dbReference type="SUPFAM" id="SSF49265">
    <property type="entry name" value="Fibronectin type III"/>
    <property type="match status" value="1"/>
</dbReference>
<dbReference type="InterPro" id="IPR013783">
    <property type="entry name" value="Ig-like_fold"/>
</dbReference>
<organism evidence="7 8">
    <name type="scientific">Branchiostoma floridae</name>
    <name type="common">Florida lancelet</name>
    <name type="synonym">Amphioxus</name>
    <dbReference type="NCBI Taxonomy" id="7739"/>
    <lineage>
        <taxon>Eukaryota</taxon>
        <taxon>Metazoa</taxon>
        <taxon>Chordata</taxon>
        <taxon>Cephalochordata</taxon>
        <taxon>Leptocardii</taxon>
        <taxon>Amphioxiformes</taxon>
        <taxon>Branchiostomatidae</taxon>
        <taxon>Branchiostoma</taxon>
    </lineage>
</organism>
<reference evidence="7" key="1">
    <citation type="journal article" date="2020" name="Nat. Ecol. Evol.">
        <title>Deeply conserved synteny resolves early events in vertebrate evolution.</title>
        <authorList>
            <person name="Simakov O."/>
            <person name="Marletaz F."/>
            <person name="Yue J.X."/>
            <person name="O'Connell B."/>
            <person name="Jenkins J."/>
            <person name="Brandt A."/>
            <person name="Calef R."/>
            <person name="Tung C.H."/>
            <person name="Huang T.K."/>
            <person name="Schmutz J."/>
            <person name="Satoh N."/>
            <person name="Yu J.K."/>
            <person name="Putnam N.H."/>
            <person name="Green R.E."/>
            <person name="Rokhsar D.S."/>
        </authorList>
    </citation>
    <scope>NUCLEOTIDE SEQUENCE [LARGE SCALE GENOMIC DNA]</scope>
    <source>
        <strain evidence="7">S238N-H82</strain>
    </source>
</reference>
<dbReference type="Gene3D" id="2.60.40.10">
    <property type="entry name" value="Immunoglobulins"/>
    <property type="match status" value="2"/>
</dbReference>
<feature type="signal peptide" evidence="5">
    <location>
        <begin position="1"/>
        <end position="27"/>
    </location>
</feature>
<dbReference type="FunFam" id="2.60.40.10:FF:000524">
    <property type="entry name" value="Interleukin-6 receptor subunit beta"/>
    <property type="match status" value="1"/>
</dbReference>
<feature type="chain" id="PRO_5039916048" evidence="5">
    <location>
        <begin position="28"/>
        <end position="227"/>
    </location>
</feature>
<dbReference type="InterPro" id="IPR036179">
    <property type="entry name" value="Ig-like_dom_sf"/>
</dbReference>
<dbReference type="InterPro" id="IPR007110">
    <property type="entry name" value="Ig-like_dom"/>
</dbReference>
<keyword evidence="2" id="KW-0675">Receptor</keyword>
<dbReference type="InterPro" id="IPR036116">
    <property type="entry name" value="FN3_sf"/>
</dbReference>
<keyword evidence="7" id="KW-1185">Reference proteome</keyword>
<evidence type="ECO:0000259" key="6">
    <source>
        <dbReference type="PROSITE" id="PS50835"/>
    </source>
</evidence>
<evidence type="ECO:0000256" key="1">
    <source>
        <dbReference type="ARBA" id="ARBA00022729"/>
    </source>
</evidence>
<dbReference type="RefSeq" id="XP_035681809.1">
    <property type="nucleotide sequence ID" value="XM_035825916.1"/>
</dbReference>
<dbReference type="AlphaFoldDB" id="A0A9J7LGQ6"/>